<feature type="domain" description="Aminoacyl-tRNA synthetase class Ia" evidence="11">
    <location>
        <begin position="12"/>
        <end position="145"/>
    </location>
</feature>
<evidence type="ECO:0000256" key="4">
    <source>
        <dbReference type="ARBA" id="ARBA00022741"/>
    </source>
</evidence>
<dbReference type="FunFam" id="3.40.50.620:FF:000060">
    <property type="entry name" value="Leucine--tRNA ligase"/>
    <property type="match status" value="1"/>
</dbReference>
<dbReference type="CDD" id="cd07958">
    <property type="entry name" value="Anticodon_Ia_Leu_BEm"/>
    <property type="match status" value="1"/>
</dbReference>
<keyword evidence="7 9" id="KW-0030">Aminoacyl-tRNA synthetase</keyword>
<dbReference type="InterPro" id="IPR013155">
    <property type="entry name" value="M/V/L/I-tRNA-synth_anticd-bd"/>
</dbReference>
<dbReference type="GO" id="GO:0005524">
    <property type="term" value="F:ATP binding"/>
    <property type="evidence" value="ECO:0007669"/>
    <property type="project" value="UniProtKB-UniRule"/>
</dbReference>
<dbReference type="EC" id="6.1.1.4" evidence="9"/>
<dbReference type="Pfam" id="PF00133">
    <property type="entry name" value="tRNA-synt_1"/>
    <property type="match status" value="2"/>
</dbReference>
<dbReference type="PANTHER" id="PTHR43740">
    <property type="entry name" value="LEUCYL-TRNA SYNTHETASE"/>
    <property type="match status" value="1"/>
</dbReference>
<dbReference type="AlphaFoldDB" id="A0A558BRH8"/>
<evidence type="ECO:0000313" key="14">
    <source>
        <dbReference type="EMBL" id="TVT39093.1"/>
    </source>
</evidence>
<feature type="domain" description="Methionyl/Valyl/Leucyl/Isoleucyl-tRNA synthetase anticodon-binding" evidence="12">
    <location>
        <begin position="845"/>
        <end position="956"/>
    </location>
</feature>
<evidence type="ECO:0000259" key="13">
    <source>
        <dbReference type="Pfam" id="PF13603"/>
    </source>
</evidence>
<feature type="domain" description="Leucyl-tRNA synthetase editing" evidence="13">
    <location>
        <begin position="279"/>
        <end position="461"/>
    </location>
</feature>
<dbReference type="Gene3D" id="3.40.50.620">
    <property type="entry name" value="HUPs"/>
    <property type="match status" value="3"/>
</dbReference>
<dbReference type="GO" id="GO:0002161">
    <property type="term" value="F:aminoacyl-tRNA deacylase activity"/>
    <property type="evidence" value="ECO:0007669"/>
    <property type="project" value="InterPro"/>
</dbReference>
<dbReference type="InterPro" id="IPR009080">
    <property type="entry name" value="tRNAsynth_Ia_anticodon-bd"/>
</dbReference>
<dbReference type="InterPro" id="IPR025709">
    <property type="entry name" value="Leu_tRNA-synth_edit"/>
</dbReference>
<evidence type="ECO:0000256" key="1">
    <source>
        <dbReference type="ARBA" id="ARBA00005594"/>
    </source>
</evidence>
<dbReference type="HAMAP" id="MF_00049_B">
    <property type="entry name" value="Leu_tRNA_synth_B"/>
    <property type="match status" value="1"/>
</dbReference>
<feature type="domain" description="Aminoacyl-tRNA synthetase class Ia" evidence="11">
    <location>
        <begin position="763"/>
        <end position="794"/>
    </location>
</feature>
<keyword evidence="5 9" id="KW-0067">ATP-binding</keyword>
<dbReference type="SUPFAM" id="SSF47323">
    <property type="entry name" value="Anticodon-binding domain of a subclass of class I aminoacyl-tRNA synthetases"/>
    <property type="match status" value="1"/>
</dbReference>
<dbReference type="GO" id="GO:0004823">
    <property type="term" value="F:leucine-tRNA ligase activity"/>
    <property type="evidence" value="ECO:0007669"/>
    <property type="project" value="UniProtKB-UniRule"/>
</dbReference>
<comment type="caution">
    <text evidence="9">Lacks conserved residue(s) required for the propagation of feature annotation.</text>
</comment>
<evidence type="ECO:0000259" key="12">
    <source>
        <dbReference type="Pfam" id="PF08264"/>
    </source>
</evidence>
<dbReference type="Pfam" id="PF13603">
    <property type="entry name" value="tRNA-synt_1_2"/>
    <property type="match status" value="1"/>
</dbReference>
<evidence type="ECO:0000256" key="10">
    <source>
        <dbReference type="RuleBase" id="RU363035"/>
    </source>
</evidence>
<dbReference type="SUPFAM" id="SSF50677">
    <property type="entry name" value="ValRS/IleRS/LeuRS editing domain"/>
    <property type="match status" value="1"/>
</dbReference>
<gene>
    <name evidence="9" type="primary">leuS</name>
    <name evidence="14" type="ORF">FNT36_15630</name>
</gene>
<reference evidence="14 15" key="1">
    <citation type="submission" date="2019-07" db="EMBL/GenBank/DDBJ databases">
        <title>Hymenobacter sp. straun FUR1 Genome sequencing and assembly.</title>
        <authorList>
            <person name="Chhetri G."/>
        </authorList>
    </citation>
    <scope>NUCLEOTIDE SEQUENCE [LARGE SCALE GENOMIC DNA]</scope>
    <source>
        <strain evidence="14 15">Fur1</strain>
    </source>
</reference>
<evidence type="ECO:0000256" key="6">
    <source>
        <dbReference type="ARBA" id="ARBA00022917"/>
    </source>
</evidence>
<evidence type="ECO:0000313" key="15">
    <source>
        <dbReference type="Proteomes" id="UP000317624"/>
    </source>
</evidence>
<dbReference type="InterPro" id="IPR002302">
    <property type="entry name" value="Leu-tRNA-ligase"/>
</dbReference>
<dbReference type="InterPro" id="IPR002300">
    <property type="entry name" value="aa-tRNA-synth_Ia"/>
</dbReference>
<dbReference type="GO" id="GO:0005829">
    <property type="term" value="C:cytosol"/>
    <property type="evidence" value="ECO:0007669"/>
    <property type="project" value="TreeGrafter"/>
</dbReference>
<evidence type="ECO:0000256" key="8">
    <source>
        <dbReference type="ARBA" id="ARBA00047469"/>
    </source>
</evidence>
<keyword evidence="2 9" id="KW-0963">Cytoplasm</keyword>
<dbReference type="Gene3D" id="1.10.730.10">
    <property type="entry name" value="Isoleucyl-tRNA Synthetase, Domain 1"/>
    <property type="match status" value="1"/>
</dbReference>
<dbReference type="FunFam" id="1.10.730.10:FF:000011">
    <property type="entry name" value="Leucine--tRNA ligase chloroplastic/mitochondrial"/>
    <property type="match status" value="1"/>
</dbReference>
<dbReference type="Gene3D" id="3.90.740.10">
    <property type="entry name" value="Valyl/Leucyl/Isoleucyl-tRNA synthetase, editing domain"/>
    <property type="match status" value="1"/>
</dbReference>
<dbReference type="GO" id="GO:0006429">
    <property type="term" value="P:leucyl-tRNA aminoacylation"/>
    <property type="evidence" value="ECO:0007669"/>
    <property type="project" value="UniProtKB-UniRule"/>
</dbReference>
<dbReference type="Proteomes" id="UP000317624">
    <property type="component" value="Unassembled WGS sequence"/>
</dbReference>
<dbReference type="RefSeq" id="WP_144849609.1">
    <property type="nucleotide sequence ID" value="NZ_VMRJ01000004.1"/>
</dbReference>
<protein>
    <recommendedName>
        <fullName evidence="9">Leucine--tRNA ligase</fullName>
        <ecNumber evidence="9">6.1.1.4</ecNumber>
    </recommendedName>
    <alternativeName>
        <fullName evidence="9">Leucyl-tRNA synthetase</fullName>
        <shortName evidence="9">LeuRS</shortName>
    </alternativeName>
</protein>
<dbReference type="PROSITE" id="PS00178">
    <property type="entry name" value="AA_TRNA_LIGASE_I"/>
    <property type="match status" value="1"/>
</dbReference>
<evidence type="ECO:0000256" key="2">
    <source>
        <dbReference type="ARBA" id="ARBA00022490"/>
    </source>
</evidence>
<evidence type="ECO:0000256" key="5">
    <source>
        <dbReference type="ARBA" id="ARBA00022840"/>
    </source>
</evidence>
<dbReference type="InterPro" id="IPR001412">
    <property type="entry name" value="aa-tRNA-synth_I_CS"/>
</dbReference>
<keyword evidence="4 9" id="KW-0547">Nucleotide-binding</keyword>
<evidence type="ECO:0000259" key="11">
    <source>
        <dbReference type="Pfam" id="PF00133"/>
    </source>
</evidence>
<keyword evidence="15" id="KW-1185">Reference proteome</keyword>
<dbReference type="PRINTS" id="PR00985">
    <property type="entry name" value="TRNASYNTHLEU"/>
</dbReference>
<organism evidence="14 15">
    <name type="scientific">Hymenobacter setariae</name>
    <dbReference type="NCBI Taxonomy" id="2594794"/>
    <lineage>
        <taxon>Bacteria</taxon>
        <taxon>Pseudomonadati</taxon>
        <taxon>Bacteroidota</taxon>
        <taxon>Cytophagia</taxon>
        <taxon>Cytophagales</taxon>
        <taxon>Hymenobacteraceae</taxon>
        <taxon>Hymenobacter</taxon>
    </lineage>
</organism>
<keyword evidence="3 9" id="KW-0436">Ligase</keyword>
<dbReference type="FunFam" id="3.40.50.620:FF:000056">
    <property type="entry name" value="Leucine--tRNA ligase"/>
    <property type="match status" value="1"/>
</dbReference>
<dbReference type="EMBL" id="VMRJ01000004">
    <property type="protein sequence ID" value="TVT39093.1"/>
    <property type="molecule type" value="Genomic_DNA"/>
</dbReference>
<dbReference type="InterPro" id="IPR009008">
    <property type="entry name" value="Val/Leu/Ile-tRNA-synth_edit"/>
</dbReference>
<feature type="short sequence motif" description="'KMSKS' region" evidence="9">
    <location>
        <begin position="768"/>
        <end position="772"/>
    </location>
</feature>
<proteinExistence type="inferred from homology"/>
<evidence type="ECO:0000256" key="7">
    <source>
        <dbReference type="ARBA" id="ARBA00023146"/>
    </source>
</evidence>
<comment type="similarity">
    <text evidence="1 9 10">Belongs to the class-I aminoacyl-tRNA synthetase family.</text>
</comment>
<sequence>MPAYRPQEIEKKWQAHWQQHHTFRADNNSDKPKYYVLDMFPYPSGAGLHVGHPLGYIASDIVSRYQRLQGRNVLHPMGFDSFGLPAEQYAIQTGQHPAVTTEKNIETYIRQLQQLGFSYDWEREVRTSDPSYYKWTQWIFLKLFNSWYNLDTNQAEPISALVAKFAESGSAGIRAAGEDEERHDFSAGQWQMMSEKQKLAAILPYRLAYQQDTFVNWCAALGTVLSNDEVKDGLSERGGYPVERRLMPQWNLRITAYADRLLKGLDTLDWPDAVKEMQRNWIGKSIGAEVTFPVQGHDSLGVKVYTTRVDTIYGATFLVLAPEHELVDTITTPEQRTAVDEYIAATKRRSERDRMADVKTVSGVFTGAYAANPVDGTPVPIWLADYVLAGYGTGAVMAVPSGDQRDYLFAKHFDLPIPAISDAQQDLDKQADPTKEGRYINSGIVNGLGYKEATATLITFLEEKGLGKGKVNFRLRDAIFGRQRYWGEPIPIYYKDGTAYGVAEADLPLVLPEIDEYKPTETGEPPLGRAKDWKYKGQYEFELSTMPGWAGSSWYYLRYMDPHNADRFVGEDVEKYWGQVDLYMGGAEHATGHLLYSRFWYLFLKDLGLVTANEPFQKLINQGMILGRSNFVYRLNTTWSTSKTDGSPITYSSPSGIKHPTIFVTKSLYEALSEALDEGSEAANSRVEKGIRQIEAALDSKHPGYESKVASYSLGLADSFTPLHVDVSYTDNDVLDIAAFKNWREEYADAEFILEENGSYVCGTEVEKMSKSKYNVVNPDVLIDKYGADALRLYEMFLGPLEQYKPWNTNGISGVATFLKKFWRLFHPEDGALAVTDEAASPAELKTLHRVIQKVAQDIEKFSFNTSVSTFMIAVNELTALGTHKRAILEPLVILLSPFAPHLAEELWQELGHEDSISFAAYPEFREEYLVEANVTYPVAINGKVREQRQFAATATAAEIEAAILESDFLTRFAEGKTPKKVVVVPGRMVNVVV</sequence>
<dbReference type="InterPro" id="IPR014729">
    <property type="entry name" value="Rossmann-like_a/b/a_fold"/>
</dbReference>
<name>A0A558BRH8_9BACT</name>
<evidence type="ECO:0000256" key="9">
    <source>
        <dbReference type="HAMAP-Rule" id="MF_00049"/>
    </source>
</evidence>
<accession>A0A558BRH8</accession>
<comment type="subcellular location">
    <subcellularLocation>
        <location evidence="9">Cytoplasm</location>
    </subcellularLocation>
</comment>
<comment type="caution">
    <text evidence="14">The sequence shown here is derived from an EMBL/GenBank/DDBJ whole genome shotgun (WGS) entry which is preliminary data.</text>
</comment>
<dbReference type="SUPFAM" id="SSF52374">
    <property type="entry name" value="Nucleotidylyl transferase"/>
    <property type="match status" value="1"/>
</dbReference>
<dbReference type="Pfam" id="PF08264">
    <property type="entry name" value="Anticodon_1"/>
    <property type="match status" value="1"/>
</dbReference>
<comment type="catalytic activity">
    <reaction evidence="8 9">
        <text>tRNA(Leu) + L-leucine + ATP = L-leucyl-tRNA(Leu) + AMP + diphosphate</text>
        <dbReference type="Rhea" id="RHEA:11688"/>
        <dbReference type="Rhea" id="RHEA-COMP:9613"/>
        <dbReference type="Rhea" id="RHEA-COMP:9622"/>
        <dbReference type="ChEBI" id="CHEBI:30616"/>
        <dbReference type="ChEBI" id="CHEBI:33019"/>
        <dbReference type="ChEBI" id="CHEBI:57427"/>
        <dbReference type="ChEBI" id="CHEBI:78442"/>
        <dbReference type="ChEBI" id="CHEBI:78494"/>
        <dbReference type="ChEBI" id="CHEBI:456215"/>
        <dbReference type="EC" id="6.1.1.4"/>
    </reaction>
</comment>
<dbReference type="OrthoDB" id="9810365at2"/>
<dbReference type="PANTHER" id="PTHR43740:SF2">
    <property type="entry name" value="LEUCINE--TRNA LIGASE, MITOCHONDRIAL"/>
    <property type="match status" value="1"/>
</dbReference>
<keyword evidence="6 9" id="KW-0648">Protein biosynthesis</keyword>
<evidence type="ECO:0000256" key="3">
    <source>
        <dbReference type="ARBA" id="ARBA00022598"/>
    </source>
</evidence>
<feature type="binding site" evidence="9">
    <location>
        <position position="771"/>
    </location>
    <ligand>
        <name>ATP</name>
        <dbReference type="ChEBI" id="CHEBI:30616"/>
    </ligand>
</feature>